<reference evidence="8 9" key="1">
    <citation type="submission" date="2016-09" db="EMBL/GenBank/DDBJ databases">
        <title>Draft genome sequence for the type strain of Desulfuribacillus alkaliarsenatis AHT28, an obligately anaerobic, sulfidogenic bacterium isolated from Russian soda lake sediments.</title>
        <authorList>
            <person name="Abin C.A."/>
            <person name="Hollibaugh J.T."/>
        </authorList>
    </citation>
    <scope>NUCLEOTIDE SEQUENCE [LARGE SCALE GENOMIC DNA]</scope>
    <source>
        <strain evidence="8 9">AHT28</strain>
    </source>
</reference>
<dbReference type="RefSeq" id="WP_069641659.1">
    <property type="nucleotide sequence ID" value="NZ_MIJE01000001.1"/>
</dbReference>
<organism evidence="8 9">
    <name type="scientific">Desulfuribacillus alkaliarsenatis</name>
    <dbReference type="NCBI Taxonomy" id="766136"/>
    <lineage>
        <taxon>Bacteria</taxon>
        <taxon>Bacillati</taxon>
        <taxon>Bacillota</taxon>
        <taxon>Desulfuribacillia</taxon>
        <taxon>Desulfuribacillales</taxon>
        <taxon>Desulfuribacillaceae</taxon>
        <taxon>Desulfuribacillus</taxon>
    </lineage>
</organism>
<gene>
    <name evidence="8" type="ORF">BHF68_00305</name>
</gene>
<dbReference type="InterPro" id="IPR050482">
    <property type="entry name" value="Sensor_HK_TwoCompSys"/>
</dbReference>
<dbReference type="SMART" id="SM00387">
    <property type="entry name" value="HATPase_c"/>
    <property type="match status" value="1"/>
</dbReference>
<dbReference type="GO" id="GO:0016020">
    <property type="term" value="C:membrane"/>
    <property type="evidence" value="ECO:0007669"/>
    <property type="project" value="InterPro"/>
</dbReference>
<dbReference type="Pfam" id="PF02518">
    <property type="entry name" value="HATPase_c"/>
    <property type="match status" value="1"/>
</dbReference>
<dbReference type="SUPFAM" id="SSF55874">
    <property type="entry name" value="ATPase domain of HSP90 chaperone/DNA topoisomerase II/histidine kinase"/>
    <property type="match status" value="1"/>
</dbReference>
<sequence>MEREYFFLYLIYGLVFVAMGIYASYKKDKDVNHIPLVRSLKYLGAFGVTHGLSEWVTMVVITGLYDEYYLYMFYIKQTLKAVSFVFLMYFGLSLLVRKVETYLKYVKLLPIVIFLVWCAGIIWLVVKNGAFYHLDSPEFNVVLLRYFMGLPGAMITAWALYLQAVSLAKKKLFLIQIKYKRLATIFFCYGIVDGLFVRKMDFFPASVINNTLFIELFGFPIQFLKIFIGIAINYLLIDVISTFDWEQKEKLKKLEQQRIANEERKKLGLEVHDSIIQNMYAATLKIQFLLSNKASSKMEDQEKAEILHEVKADLGDAIKKTREFISQTTFEQVELRELKSKVRTLVETYNNNSGVAIAVALEDADSLAEGNLSTKSSTNIYYIIQEAINNAAKHSKGSIIRVAMKVYSDKLEFKIIDDGVGLQLDHINPVMHLGMKSMYKRAEDIGAKLTIQERNPGTEVEIIMPWERGNDEKSD</sequence>
<dbReference type="OrthoDB" id="773385at2"/>
<protein>
    <recommendedName>
        <fullName evidence="2">histidine kinase</fullName>
        <ecNumber evidence="2">2.7.13.3</ecNumber>
    </recommendedName>
</protein>
<evidence type="ECO:0000313" key="8">
    <source>
        <dbReference type="EMBL" id="OEF98167.1"/>
    </source>
</evidence>
<comment type="caution">
    <text evidence="8">The sequence shown here is derived from an EMBL/GenBank/DDBJ whole genome shotgun (WGS) entry which is preliminary data.</text>
</comment>
<evidence type="ECO:0000256" key="3">
    <source>
        <dbReference type="ARBA" id="ARBA00022679"/>
    </source>
</evidence>
<dbReference type="GO" id="GO:0000155">
    <property type="term" value="F:phosphorelay sensor kinase activity"/>
    <property type="evidence" value="ECO:0007669"/>
    <property type="project" value="InterPro"/>
</dbReference>
<feature type="domain" description="Histidine kinase/HSP90-like ATPase" evidence="7">
    <location>
        <begin position="375"/>
        <end position="468"/>
    </location>
</feature>
<dbReference type="Proteomes" id="UP000094296">
    <property type="component" value="Unassembled WGS sequence"/>
</dbReference>
<keyword evidence="6" id="KW-0472">Membrane</keyword>
<keyword evidence="9" id="KW-1185">Reference proteome</keyword>
<dbReference type="Pfam" id="PF07730">
    <property type="entry name" value="HisKA_3"/>
    <property type="match status" value="1"/>
</dbReference>
<accession>A0A1E5G4R5</accession>
<feature type="transmembrane region" description="Helical" evidence="6">
    <location>
        <begin position="45"/>
        <end position="65"/>
    </location>
</feature>
<feature type="transmembrane region" description="Helical" evidence="6">
    <location>
        <begin position="77"/>
        <end position="96"/>
    </location>
</feature>
<evidence type="ECO:0000259" key="7">
    <source>
        <dbReference type="SMART" id="SM00387"/>
    </source>
</evidence>
<evidence type="ECO:0000256" key="1">
    <source>
        <dbReference type="ARBA" id="ARBA00000085"/>
    </source>
</evidence>
<dbReference type="EMBL" id="MIJE01000001">
    <property type="protein sequence ID" value="OEF98167.1"/>
    <property type="molecule type" value="Genomic_DNA"/>
</dbReference>
<proteinExistence type="predicted"/>
<evidence type="ECO:0000256" key="6">
    <source>
        <dbReference type="SAM" id="Phobius"/>
    </source>
</evidence>
<feature type="transmembrane region" description="Helical" evidence="6">
    <location>
        <begin position="146"/>
        <end position="167"/>
    </location>
</feature>
<dbReference type="InterPro" id="IPR036890">
    <property type="entry name" value="HATPase_C_sf"/>
</dbReference>
<dbReference type="EC" id="2.7.13.3" evidence="2"/>
<name>A0A1E5G4R5_9FIRM</name>
<keyword evidence="6" id="KW-1133">Transmembrane helix</keyword>
<keyword evidence="5" id="KW-0902">Two-component regulatory system</keyword>
<evidence type="ECO:0000313" key="9">
    <source>
        <dbReference type="Proteomes" id="UP000094296"/>
    </source>
</evidence>
<dbReference type="Gene3D" id="3.30.565.10">
    <property type="entry name" value="Histidine kinase-like ATPase, C-terminal domain"/>
    <property type="match status" value="1"/>
</dbReference>
<feature type="transmembrane region" description="Helical" evidence="6">
    <location>
        <begin position="6"/>
        <end position="25"/>
    </location>
</feature>
<evidence type="ECO:0000256" key="2">
    <source>
        <dbReference type="ARBA" id="ARBA00012438"/>
    </source>
</evidence>
<dbReference type="CDD" id="cd16917">
    <property type="entry name" value="HATPase_UhpB-NarQ-NarX-like"/>
    <property type="match status" value="1"/>
</dbReference>
<keyword evidence="6" id="KW-0812">Transmembrane</keyword>
<comment type="catalytic activity">
    <reaction evidence="1">
        <text>ATP + protein L-histidine = ADP + protein N-phospho-L-histidine.</text>
        <dbReference type="EC" id="2.7.13.3"/>
    </reaction>
</comment>
<feature type="transmembrane region" description="Helical" evidence="6">
    <location>
        <begin position="179"/>
        <end position="197"/>
    </location>
</feature>
<keyword evidence="4" id="KW-0418">Kinase</keyword>
<dbReference type="PANTHER" id="PTHR24421">
    <property type="entry name" value="NITRATE/NITRITE SENSOR PROTEIN NARX-RELATED"/>
    <property type="match status" value="1"/>
</dbReference>
<dbReference type="STRING" id="766136.BHF68_00305"/>
<dbReference type="Gene3D" id="1.20.5.1930">
    <property type="match status" value="1"/>
</dbReference>
<dbReference type="AlphaFoldDB" id="A0A1E5G4R5"/>
<dbReference type="GO" id="GO:0046983">
    <property type="term" value="F:protein dimerization activity"/>
    <property type="evidence" value="ECO:0007669"/>
    <property type="project" value="InterPro"/>
</dbReference>
<keyword evidence="3" id="KW-0808">Transferase</keyword>
<feature type="transmembrane region" description="Helical" evidence="6">
    <location>
        <begin position="217"/>
        <end position="243"/>
    </location>
</feature>
<evidence type="ECO:0000256" key="4">
    <source>
        <dbReference type="ARBA" id="ARBA00022777"/>
    </source>
</evidence>
<feature type="transmembrane region" description="Helical" evidence="6">
    <location>
        <begin position="108"/>
        <end position="126"/>
    </location>
</feature>
<dbReference type="InterPro" id="IPR003594">
    <property type="entry name" value="HATPase_dom"/>
</dbReference>
<evidence type="ECO:0000256" key="5">
    <source>
        <dbReference type="ARBA" id="ARBA00023012"/>
    </source>
</evidence>
<dbReference type="InterPro" id="IPR011712">
    <property type="entry name" value="Sig_transdc_His_kin_sub3_dim/P"/>
</dbReference>